<sequence>MKKRNFWPLLFIGLFSFTFSMIIWTIYSAVNTPVHEDETFLKSYQDLDEHFNDVVNSNKAFSNKYNFQIVFNDDKKFDLIIDDMFKAQRVIEKTSLHKNSFVKGKNKVAVLVTDKDGNIVNDLEINFRISRPTNHKFTMDFKTEDFKLENGEFVTYLELPLKGNWNVTANFKTSTDTGYLYIKSDATEQ</sequence>
<dbReference type="Proteomes" id="UP000253850">
    <property type="component" value="Chromosome"/>
</dbReference>
<dbReference type="InterPro" id="IPR032693">
    <property type="entry name" value="YtkA-like_dom"/>
</dbReference>
<feature type="domain" description="YtkA-like" evidence="1">
    <location>
        <begin position="98"/>
        <end position="168"/>
    </location>
</feature>
<dbReference type="Pfam" id="PF13115">
    <property type="entry name" value="YtkA"/>
    <property type="match status" value="1"/>
</dbReference>
<evidence type="ECO:0000313" key="4">
    <source>
        <dbReference type="Proteomes" id="UP000253850"/>
    </source>
</evidence>
<evidence type="ECO:0000313" key="3">
    <source>
        <dbReference type="EMBL" id="RXK10179.1"/>
    </source>
</evidence>
<keyword evidence="5" id="KW-1185">Reference proteome</keyword>
<accession>A0AAX2A8C5</accession>
<name>A0AAX2A8C5_9BACT</name>
<dbReference type="EMBL" id="CP031217">
    <property type="protein sequence ID" value="AXH13214.1"/>
    <property type="molecule type" value="Genomic_DNA"/>
</dbReference>
<dbReference type="AlphaFoldDB" id="A0AAX2A8C5"/>
<dbReference type="RefSeq" id="WP_114840002.1">
    <property type="nucleotide sequence ID" value="NZ_CP031217.1"/>
</dbReference>
<reference evidence="2 4" key="2">
    <citation type="submission" date="2018-07" db="EMBL/GenBank/DDBJ databases">
        <title>Complete genome of the Arcobacter bivalviorum type strain LMG 26154.</title>
        <authorList>
            <person name="Miller W.G."/>
            <person name="Yee E."/>
            <person name="Bono J.L."/>
        </authorList>
    </citation>
    <scope>NUCLEOTIDE SEQUENCE [LARGE SCALE GENOMIC DNA]</scope>
    <source>
        <strain evidence="2 4">LMG 26154</strain>
    </source>
</reference>
<evidence type="ECO:0000313" key="2">
    <source>
        <dbReference type="EMBL" id="AXH13214.1"/>
    </source>
</evidence>
<dbReference type="EMBL" id="PDKM01000003">
    <property type="protein sequence ID" value="RXK10179.1"/>
    <property type="molecule type" value="Genomic_DNA"/>
</dbReference>
<dbReference type="KEGG" id="hbv:ABIV_2239"/>
<reference evidence="3 5" key="1">
    <citation type="submission" date="2017-10" db="EMBL/GenBank/DDBJ databases">
        <title>Genomics of the genus Arcobacter.</title>
        <authorList>
            <person name="Perez-Cataluna A."/>
            <person name="Figueras M.J."/>
        </authorList>
    </citation>
    <scope>NUCLEOTIDE SEQUENCE [LARGE SCALE GENOMIC DNA]</scope>
    <source>
        <strain evidence="3 5">CECT 7835</strain>
    </source>
</reference>
<proteinExistence type="predicted"/>
<evidence type="ECO:0000313" key="5">
    <source>
        <dbReference type="Proteomes" id="UP000289193"/>
    </source>
</evidence>
<organism evidence="3 5">
    <name type="scientific">Halarcobacter bivalviorum</name>
    <dbReference type="NCBI Taxonomy" id="663364"/>
    <lineage>
        <taxon>Bacteria</taxon>
        <taxon>Pseudomonadati</taxon>
        <taxon>Campylobacterota</taxon>
        <taxon>Epsilonproteobacteria</taxon>
        <taxon>Campylobacterales</taxon>
        <taxon>Arcobacteraceae</taxon>
        <taxon>Halarcobacter</taxon>
    </lineage>
</organism>
<dbReference type="Proteomes" id="UP000289193">
    <property type="component" value="Unassembled WGS sequence"/>
</dbReference>
<gene>
    <name evidence="2" type="ORF">ABIV_2239</name>
    <name evidence="3" type="ORF">CRV05_07305</name>
</gene>
<evidence type="ECO:0000259" key="1">
    <source>
        <dbReference type="Pfam" id="PF13115"/>
    </source>
</evidence>
<protein>
    <submittedName>
        <fullName evidence="2">Cytochrome c oxidase-associated protein CcoH</fullName>
    </submittedName>
</protein>